<accession>A0ABY3YS74</accession>
<evidence type="ECO:0000313" key="1">
    <source>
        <dbReference type="EMBL" id="UNZ00565.1"/>
    </source>
</evidence>
<protein>
    <submittedName>
        <fullName evidence="1">Uncharacterized protein</fullName>
    </submittedName>
</protein>
<dbReference type="EMBL" id="CP094298">
    <property type="protein sequence ID" value="UNZ00565.1"/>
    <property type="molecule type" value="Genomic_DNA"/>
</dbReference>
<name>A0ABY3YS74_STRRM</name>
<organism evidence="1 2">
    <name type="scientific">Streptomyces rimosus subsp. rimosus</name>
    <dbReference type="NCBI Taxonomy" id="132474"/>
    <lineage>
        <taxon>Bacteria</taxon>
        <taxon>Bacillati</taxon>
        <taxon>Actinomycetota</taxon>
        <taxon>Actinomycetes</taxon>
        <taxon>Kitasatosporales</taxon>
        <taxon>Streptomycetaceae</taxon>
        <taxon>Streptomyces</taxon>
    </lineage>
</organism>
<reference evidence="1 2" key="1">
    <citation type="submission" date="2022-03" db="EMBL/GenBank/DDBJ databases">
        <title>Complete genome of Streptomyces rimosus ssp. rimosus R7 (=ATCC 10970).</title>
        <authorList>
            <person name="Beganovic S."/>
            <person name="Ruckert C."/>
            <person name="Busche T."/>
            <person name="Kalinowski J."/>
            <person name="Wittmann C."/>
        </authorList>
    </citation>
    <scope>NUCLEOTIDE SEQUENCE [LARGE SCALE GENOMIC DNA]</scope>
    <source>
        <strain evidence="1 2">R7</strain>
    </source>
</reference>
<sequence length="118" mass="12427">MVCGPKNGLVIQQTMTDSFDQSLPVAALGQCRVGIERAMLGTGTAQSVVARRHLPVPGEGAVPALIATEAPAAFVGVAVAYAQAEAKGFTAPDLPEVLDRWQARRPYKVTWANSEPLV</sequence>
<evidence type="ECO:0000313" key="2">
    <source>
        <dbReference type="Proteomes" id="UP000829494"/>
    </source>
</evidence>
<dbReference type="Proteomes" id="UP000829494">
    <property type="component" value="Chromosome"/>
</dbReference>
<keyword evidence="2" id="KW-1185">Reference proteome</keyword>
<proteinExistence type="predicted"/>
<gene>
    <name evidence="1" type="ORF">SRIMR7_00260</name>
</gene>